<dbReference type="AlphaFoldDB" id="S8EGZ9"/>
<sequence>MVLSWKCLLVVPFVHAFPHYPVLQHILTSEPGHVPDSSALDVALGHPNIATRLEVTSNANLSLDCALKGDESEARYAHFTNTEGVEDKHMFWLFKARHGWEEAPVVLVHGGGPGSRDYSWTEEVNVLAVDCPVGAGCSYDLQSSLRNSSERAAWDLDDLLHAFWAYPRLAKNKFLYQSASYGGVYVPNAINVIYSRDHAAKADLASARIFKMPDAIMIGNGMSDWTLNWRYWIQGNCYDNPKFERTGSDLAVDYLAFEEPYLENRVRADELCMDIYLHIPPVGSTGRNPYRSTQECDFYDSSTRFPEMGWLNEIGVPEDYEFIFSQIERVYILFHANGDIVQSAYKLLAPAIQDGLRVMVYNGNTDGVCTWRSNLAWMKLLNTKHRDAINAAPDVDWPGIGWVRTVGWEAFRDILFKWLKNEPLVV</sequence>
<dbReference type="InterPro" id="IPR029058">
    <property type="entry name" value="AB_hydrolase_fold"/>
</dbReference>
<evidence type="ECO:0000256" key="2">
    <source>
        <dbReference type="ARBA" id="ARBA00022645"/>
    </source>
</evidence>
<dbReference type="InParanoid" id="S8EGZ9"/>
<dbReference type="GO" id="GO:0006508">
    <property type="term" value="P:proteolysis"/>
    <property type="evidence" value="ECO:0007669"/>
    <property type="project" value="UniProtKB-KW"/>
</dbReference>
<dbReference type="Proteomes" id="UP000015241">
    <property type="component" value="Unassembled WGS sequence"/>
</dbReference>
<evidence type="ECO:0000256" key="3">
    <source>
        <dbReference type="ARBA" id="ARBA00022670"/>
    </source>
</evidence>
<comment type="similarity">
    <text evidence="1">Belongs to the peptidase S10 family.</text>
</comment>
<dbReference type="GO" id="GO:0004185">
    <property type="term" value="F:serine-type carboxypeptidase activity"/>
    <property type="evidence" value="ECO:0007669"/>
    <property type="project" value="InterPro"/>
</dbReference>
<keyword evidence="4" id="KW-0378">Hydrolase</keyword>
<reference evidence="7 8" key="1">
    <citation type="journal article" date="2012" name="Science">
        <title>The Paleozoic origin of enzymatic lignin decomposition reconstructed from 31 fungal genomes.</title>
        <authorList>
            <person name="Floudas D."/>
            <person name="Binder M."/>
            <person name="Riley R."/>
            <person name="Barry K."/>
            <person name="Blanchette R.A."/>
            <person name="Henrissat B."/>
            <person name="Martinez A.T."/>
            <person name="Otillar R."/>
            <person name="Spatafora J.W."/>
            <person name="Yadav J.S."/>
            <person name="Aerts A."/>
            <person name="Benoit I."/>
            <person name="Boyd A."/>
            <person name="Carlson A."/>
            <person name="Copeland A."/>
            <person name="Coutinho P.M."/>
            <person name="de Vries R.P."/>
            <person name="Ferreira P."/>
            <person name="Findley K."/>
            <person name="Foster B."/>
            <person name="Gaskell J."/>
            <person name="Glotzer D."/>
            <person name="Gorecki P."/>
            <person name="Heitman J."/>
            <person name="Hesse C."/>
            <person name="Hori C."/>
            <person name="Igarashi K."/>
            <person name="Jurgens J.A."/>
            <person name="Kallen N."/>
            <person name="Kersten P."/>
            <person name="Kohler A."/>
            <person name="Kuees U."/>
            <person name="Kumar T.K.A."/>
            <person name="Kuo A."/>
            <person name="LaButti K."/>
            <person name="Larrondo L.F."/>
            <person name="Lindquist E."/>
            <person name="Ling A."/>
            <person name="Lombard V."/>
            <person name="Lucas S."/>
            <person name="Lundell T."/>
            <person name="Martin R."/>
            <person name="McLaughlin D.J."/>
            <person name="Morgenstern I."/>
            <person name="Morin E."/>
            <person name="Murat C."/>
            <person name="Nagy L.G."/>
            <person name="Nolan M."/>
            <person name="Ohm R.A."/>
            <person name="Patyshakuliyeva A."/>
            <person name="Rokas A."/>
            <person name="Ruiz-Duenas F.J."/>
            <person name="Sabat G."/>
            <person name="Salamov A."/>
            <person name="Samejima M."/>
            <person name="Schmutz J."/>
            <person name="Slot J.C."/>
            <person name="St John F."/>
            <person name="Stenlid J."/>
            <person name="Sun H."/>
            <person name="Sun S."/>
            <person name="Syed K."/>
            <person name="Tsang A."/>
            <person name="Wiebenga A."/>
            <person name="Young D."/>
            <person name="Pisabarro A."/>
            <person name="Eastwood D.C."/>
            <person name="Martin F."/>
            <person name="Cullen D."/>
            <person name="Grigoriev I.V."/>
            <person name="Hibbett D.S."/>
        </authorList>
    </citation>
    <scope>NUCLEOTIDE SEQUENCE</scope>
    <source>
        <strain evidence="8">FP-58527</strain>
    </source>
</reference>
<keyword evidence="5" id="KW-0325">Glycoprotein</keyword>
<feature type="chain" id="PRO_5004550535" description="AB hydrolase-1 domain-containing protein" evidence="6">
    <location>
        <begin position="17"/>
        <end position="426"/>
    </location>
</feature>
<keyword evidence="3" id="KW-0645">Protease</keyword>
<dbReference type="Gene3D" id="3.40.50.1820">
    <property type="entry name" value="alpha/beta hydrolase"/>
    <property type="match status" value="1"/>
</dbReference>
<dbReference type="HOGENOM" id="CLU_008523_10_1_1"/>
<dbReference type="STRING" id="743788.S8EGZ9"/>
<dbReference type="InterPro" id="IPR001563">
    <property type="entry name" value="Peptidase_S10"/>
</dbReference>
<dbReference type="SUPFAM" id="SSF53474">
    <property type="entry name" value="alpha/beta-Hydrolases"/>
    <property type="match status" value="1"/>
</dbReference>
<evidence type="ECO:0000256" key="5">
    <source>
        <dbReference type="ARBA" id="ARBA00023180"/>
    </source>
</evidence>
<organism evidence="7 8">
    <name type="scientific">Fomitopsis schrenkii</name>
    <name type="common">Brown rot fungus</name>
    <dbReference type="NCBI Taxonomy" id="2126942"/>
    <lineage>
        <taxon>Eukaryota</taxon>
        <taxon>Fungi</taxon>
        <taxon>Dikarya</taxon>
        <taxon>Basidiomycota</taxon>
        <taxon>Agaricomycotina</taxon>
        <taxon>Agaricomycetes</taxon>
        <taxon>Polyporales</taxon>
        <taxon>Fomitopsis</taxon>
    </lineage>
</organism>
<keyword evidence="8" id="KW-1185">Reference proteome</keyword>
<keyword evidence="6" id="KW-0732">Signal</keyword>
<proteinExistence type="inferred from homology"/>
<dbReference type="eggNOG" id="KOG1282">
    <property type="taxonomic scope" value="Eukaryota"/>
</dbReference>
<dbReference type="Pfam" id="PF00450">
    <property type="entry name" value="Peptidase_S10"/>
    <property type="match status" value="1"/>
</dbReference>
<evidence type="ECO:0000256" key="6">
    <source>
        <dbReference type="SAM" id="SignalP"/>
    </source>
</evidence>
<dbReference type="PRINTS" id="PR00724">
    <property type="entry name" value="CRBOXYPTASEC"/>
</dbReference>
<dbReference type="EMBL" id="KE504130">
    <property type="protein sequence ID" value="EPT03538.1"/>
    <property type="molecule type" value="Genomic_DNA"/>
</dbReference>
<keyword evidence="2" id="KW-0121">Carboxypeptidase</keyword>
<evidence type="ECO:0000256" key="4">
    <source>
        <dbReference type="ARBA" id="ARBA00022801"/>
    </source>
</evidence>
<feature type="signal peptide" evidence="6">
    <location>
        <begin position="1"/>
        <end position="16"/>
    </location>
</feature>
<evidence type="ECO:0000313" key="8">
    <source>
        <dbReference type="Proteomes" id="UP000015241"/>
    </source>
</evidence>
<evidence type="ECO:0000313" key="7">
    <source>
        <dbReference type="EMBL" id="EPT03538.1"/>
    </source>
</evidence>
<evidence type="ECO:0000256" key="1">
    <source>
        <dbReference type="ARBA" id="ARBA00009431"/>
    </source>
</evidence>
<evidence type="ECO:0008006" key="9">
    <source>
        <dbReference type="Google" id="ProtNLM"/>
    </source>
</evidence>
<accession>S8EGZ9</accession>
<dbReference type="OrthoDB" id="443318at2759"/>
<name>S8EGZ9_FOMSC</name>
<dbReference type="PANTHER" id="PTHR11802">
    <property type="entry name" value="SERINE PROTEASE FAMILY S10 SERINE CARBOXYPEPTIDASE"/>
    <property type="match status" value="1"/>
</dbReference>
<gene>
    <name evidence="7" type="ORF">FOMPIDRAFT_1028797</name>
</gene>
<protein>
    <recommendedName>
        <fullName evidence="9">AB hydrolase-1 domain-containing protein</fullName>
    </recommendedName>
</protein>